<dbReference type="Pfam" id="PF00582">
    <property type="entry name" value="Usp"/>
    <property type="match status" value="1"/>
</dbReference>
<sequence>MSPLATKILVAYDGSEMSEHALKKAETIARLNEAIELEILSVNKKEIHPRFFPESVYIDYTELNETIKNEVLNQLDEVKKTISLPNKVTTLLLEGDPGEEIVRYAKEKEFDLIILGNRGLNKLQEVFLGSVSHYVAQHATCPVLIVK</sequence>
<dbReference type="InterPro" id="IPR006016">
    <property type="entry name" value="UspA"/>
</dbReference>
<gene>
    <name evidence="4" type="primary">yxiE</name>
    <name evidence="4" type="ORF">GCM10007096_05120</name>
</gene>
<accession>A0A8J2ZSD6</accession>
<evidence type="ECO:0000256" key="2">
    <source>
        <dbReference type="PIRNR" id="PIRNR006276"/>
    </source>
</evidence>
<keyword evidence="2" id="KW-0963">Cytoplasm</keyword>
<reference evidence="4" key="2">
    <citation type="submission" date="2020-09" db="EMBL/GenBank/DDBJ databases">
        <authorList>
            <person name="Sun Q."/>
            <person name="Zhou Y."/>
        </authorList>
    </citation>
    <scope>NUCLEOTIDE SEQUENCE</scope>
    <source>
        <strain evidence="4">CGMCC 1.12777</strain>
    </source>
</reference>
<evidence type="ECO:0000256" key="1">
    <source>
        <dbReference type="ARBA" id="ARBA00008791"/>
    </source>
</evidence>
<dbReference type="Proteomes" id="UP000656813">
    <property type="component" value="Unassembled WGS sequence"/>
</dbReference>
<keyword evidence="5" id="KW-1185">Reference proteome</keyword>
<comment type="caution">
    <text evidence="4">The sequence shown here is derived from an EMBL/GenBank/DDBJ whole genome shotgun (WGS) entry which is preliminary data.</text>
</comment>
<evidence type="ECO:0000313" key="5">
    <source>
        <dbReference type="Proteomes" id="UP000656813"/>
    </source>
</evidence>
<dbReference type="AlphaFoldDB" id="A0A8J2ZSD6"/>
<organism evidence="4 5">
    <name type="scientific">Pullulanibacillus pueri</name>
    <dbReference type="NCBI Taxonomy" id="1437324"/>
    <lineage>
        <taxon>Bacteria</taxon>
        <taxon>Bacillati</taxon>
        <taxon>Bacillota</taxon>
        <taxon>Bacilli</taxon>
        <taxon>Bacillales</taxon>
        <taxon>Sporolactobacillaceae</taxon>
        <taxon>Pullulanibacillus</taxon>
    </lineage>
</organism>
<dbReference type="PANTHER" id="PTHR46268:SF6">
    <property type="entry name" value="UNIVERSAL STRESS PROTEIN UP12"/>
    <property type="match status" value="1"/>
</dbReference>
<dbReference type="EMBL" id="BMFV01000002">
    <property type="protein sequence ID" value="GGH75666.1"/>
    <property type="molecule type" value="Genomic_DNA"/>
</dbReference>
<dbReference type="CDD" id="cd00293">
    <property type="entry name" value="USP-like"/>
    <property type="match status" value="1"/>
</dbReference>
<proteinExistence type="inferred from homology"/>
<dbReference type="PANTHER" id="PTHR46268">
    <property type="entry name" value="STRESS RESPONSE PROTEIN NHAX"/>
    <property type="match status" value="1"/>
</dbReference>
<name>A0A8J2ZSD6_9BACL</name>
<dbReference type="RefSeq" id="WP_188495751.1">
    <property type="nucleotide sequence ID" value="NZ_BMFV01000002.1"/>
</dbReference>
<feature type="domain" description="UspA" evidence="3">
    <location>
        <begin position="7"/>
        <end position="147"/>
    </location>
</feature>
<reference evidence="4" key="1">
    <citation type="journal article" date="2014" name="Int. J. Syst. Evol. Microbiol.">
        <title>Complete genome sequence of Corynebacterium casei LMG S-19264T (=DSM 44701T), isolated from a smear-ripened cheese.</title>
        <authorList>
            <consortium name="US DOE Joint Genome Institute (JGI-PGF)"/>
            <person name="Walter F."/>
            <person name="Albersmeier A."/>
            <person name="Kalinowski J."/>
            <person name="Ruckert C."/>
        </authorList>
    </citation>
    <scope>NUCLEOTIDE SEQUENCE</scope>
    <source>
        <strain evidence="4">CGMCC 1.12777</strain>
    </source>
</reference>
<dbReference type="InterPro" id="IPR014729">
    <property type="entry name" value="Rossmann-like_a/b/a_fold"/>
</dbReference>
<comment type="subcellular location">
    <subcellularLocation>
        <location evidence="2">Cytoplasm</location>
    </subcellularLocation>
</comment>
<comment type="similarity">
    <text evidence="1 2">Belongs to the universal stress protein A family.</text>
</comment>
<dbReference type="GO" id="GO:0005737">
    <property type="term" value="C:cytoplasm"/>
    <property type="evidence" value="ECO:0007669"/>
    <property type="project" value="UniProtKB-SubCell"/>
</dbReference>
<evidence type="ECO:0000313" key="4">
    <source>
        <dbReference type="EMBL" id="GGH75666.1"/>
    </source>
</evidence>
<dbReference type="SUPFAM" id="SSF52402">
    <property type="entry name" value="Adenine nucleotide alpha hydrolases-like"/>
    <property type="match status" value="1"/>
</dbReference>
<dbReference type="Gene3D" id="3.40.50.620">
    <property type="entry name" value="HUPs"/>
    <property type="match status" value="1"/>
</dbReference>
<evidence type="ECO:0000259" key="3">
    <source>
        <dbReference type="Pfam" id="PF00582"/>
    </source>
</evidence>
<dbReference type="InterPro" id="IPR006015">
    <property type="entry name" value="Universal_stress_UspA"/>
</dbReference>
<dbReference type="PIRSF" id="PIRSF006276">
    <property type="entry name" value="UspA"/>
    <property type="match status" value="1"/>
</dbReference>
<protein>
    <recommendedName>
        <fullName evidence="2">Universal stress protein</fullName>
    </recommendedName>
</protein>
<dbReference type="PRINTS" id="PR01438">
    <property type="entry name" value="UNVRSLSTRESS"/>
</dbReference>